<evidence type="ECO:0000313" key="3">
    <source>
        <dbReference type="Proteomes" id="UP000254792"/>
    </source>
</evidence>
<dbReference type="EMBL" id="CP031376">
    <property type="protein sequence ID" value="AXK51521.1"/>
    <property type="molecule type" value="Genomic_DNA"/>
</dbReference>
<reference evidence="2 3" key="1">
    <citation type="submission" date="2018-07" db="EMBL/GenBank/DDBJ databases">
        <title>Complete genome sequence of Spiroplasma alleghenense PLHS-1 (ATCC 51752).</title>
        <authorList>
            <person name="Chou L."/>
            <person name="Lee T.-Y."/>
            <person name="Tsai Y.-M."/>
            <person name="Kuo C.-H."/>
        </authorList>
    </citation>
    <scope>NUCLEOTIDE SEQUENCE [LARGE SCALE GENOMIC DNA]</scope>
    <source>
        <strain evidence="2 3">PLHS-1</strain>
    </source>
</reference>
<feature type="chain" id="PRO_5017047662" description="Lipoprotein" evidence="1">
    <location>
        <begin position="24"/>
        <end position="611"/>
    </location>
</feature>
<evidence type="ECO:0000313" key="2">
    <source>
        <dbReference type="EMBL" id="AXK51521.1"/>
    </source>
</evidence>
<feature type="signal peptide" evidence="1">
    <location>
        <begin position="1"/>
        <end position="23"/>
    </location>
</feature>
<name>A0A345Z4J2_9MOLU</name>
<keyword evidence="1" id="KW-0732">Signal</keyword>
<dbReference type="OrthoDB" id="387107at2"/>
<sequence length="611" mass="70343">MKKLLSIFAASAMVVSTPLSVVACKKTENKVEFDFDVLTNQLISEVTEIVNQNLNQDFNRYQFIENDIALNDFNSINIKKILQILSEKKVDILELSPNSSEFVAIGKDLTNIVKLEKLTTQINQAILQNINYKPILINGQSPFKNDFELNQIKLTKKTNDTVSILATFNFNLMLKDRPGNLVIEKVTYKHTMNIFQDAEIAKGFTELSNNIGELLESEKYSNSMEFMSNSGNYMRTTNDMNNDILLKAKITEAANEAKIPIKDSKLYSIDLQNLNLRTSELYTIFGESQPKSTNNLMYWENIQDDGKYGGLLSAITSTGYDVIDSYALRMNQYEKISQTNNTFMDQVNPYIVSEKVQKLLLKDEESSWALNHYNIDYFLNDLNLYPYFSERISKSKFKLSETEDRKTIAIWGTEIENISVTYEEYQSGTKTTVDMPNYFFINRQKTHLINTKEYVYRVNFAWLEVCRQFLGFENINGNTNLTYNLKLPQDMLSDLKVGVSYNSSEILNAALEKAISDILTSNPRLRDFVSSFRVSPSDNGFIKINSEGFIHSYNEYGYATPFEEIEFWLQGTGVNYKRVGNGAVRRIPRRKEILTSNLETPTYWRIDSFNK</sequence>
<dbReference type="KEGG" id="salx:SALLE_v1c08510"/>
<dbReference type="AlphaFoldDB" id="A0A345Z4J2"/>
<dbReference type="PROSITE" id="PS51257">
    <property type="entry name" value="PROKAR_LIPOPROTEIN"/>
    <property type="match status" value="1"/>
</dbReference>
<accession>A0A345Z4J2</accession>
<evidence type="ECO:0000256" key="1">
    <source>
        <dbReference type="SAM" id="SignalP"/>
    </source>
</evidence>
<proteinExistence type="predicted"/>
<dbReference type="RefSeq" id="WP_115558416.1">
    <property type="nucleotide sequence ID" value="NZ_CP031376.1"/>
</dbReference>
<organism evidence="2 3">
    <name type="scientific">Spiroplasma alleghenense</name>
    <dbReference type="NCBI Taxonomy" id="216931"/>
    <lineage>
        <taxon>Bacteria</taxon>
        <taxon>Bacillati</taxon>
        <taxon>Mycoplasmatota</taxon>
        <taxon>Mollicutes</taxon>
        <taxon>Entomoplasmatales</taxon>
        <taxon>Spiroplasmataceae</taxon>
        <taxon>Spiroplasma</taxon>
    </lineage>
</organism>
<protein>
    <recommendedName>
        <fullName evidence="4">Lipoprotein</fullName>
    </recommendedName>
</protein>
<keyword evidence="3" id="KW-1185">Reference proteome</keyword>
<evidence type="ECO:0008006" key="4">
    <source>
        <dbReference type="Google" id="ProtNLM"/>
    </source>
</evidence>
<gene>
    <name evidence="2" type="ORF">SALLE_v1c08510</name>
</gene>
<dbReference type="Proteomes" id="UP000254792">
    <property type="component" value="Chromosome"/>
</dbReference>